<reference evidence="6 7" key="1">
    <citation type="journal article" date="2013" name="Genome Biol.">
        <title>Genome of Acanthamoeba castellanii highlights extensive lateral gene transfer and early evolution of tyrosine kinase signaling.</title>
        <authorList>
            <person name="Clarke M."/>
            <person name="Lohan A.J."/>
            <person name="Liu B."/>
            <person name="Lagkouvardos I."/>
            <person name="Roy S."/>
            <person name="Zafar N."/>
            <person name="Bertelli C."/>
            <person name="Schilde C."/>
            <person name="Kianianmomeni A."/>
            <person name="Burglin T.R."/>
            <person name="Frech C."/>
            <person name="Turcotte B."/>
            <person name="Kopec K.O."/>
            <person name="Synnott J.M."/>
            <person name="Choo C."/>
            <person name="Paponov I."/>
            <person name="Finkler A."/>
            <person name="Soon Heng Tan C."/>
            <person name="Hutchins A.P."/>
            <person name="Weinmeier T."/>
            <person name="Rattei T."/>
            <person name="Chu J.S."/>
            <person name="Gimenez G."/>
            <person name="Irimia M."/>
            <person name="Rigden D.J."/>
            <person name="Fitzpatrick D.A."/>
            <person name="Lorenzo-Morales J."/>
            <person name="Bateman A."/>
            <person name="Chiu C.H."/>
            <person name="Tang P."/>
            <person name="Hegemann P."/>
            <person name="Fromm H."/>
            <person name="Raoult D."/>
            <person name="Greub G."/>
            <person name="Miranda-Saavedra D."/>
            <person name="Chen N."/>
            <person name="Nash P."/>
            <person name="Ginger M.L."/>
            <person name="Horn M."/>
            <person name="Schaap P."/>
            <person name="Caler L."/>
            <person name="Loftus B."/>
        </authorList>
    </citation>
    <scope>NUCLEOTIDE SEQUENCE [LARGE SCALE GENOMIC DNA]</scope>
    <source>
        <strain evidence="6 7">Neff</strain>
    </source>
</reference>
<dbReference type="Proteomes" id="UP000011083">
    <property type="component" value="Unassembled WGS sequence"/>
</dbReference>
<dbReference type="GO" id="GO:0030863">
    <property type="term" value="C:cortical cytoskeleton"/>
    <property type="evidence" value="ECO:0007669"/>
    <property type="project" value="TreeGrafter"/>
</dbReference>
<dbReference type="InterPro" id="IPR042489">
    <property type="entry name" value="CapZ_alpha_1"/>
</dbReference>
<dbReference type="OrthoDB" id="340550at2759"/>
<dbReference type="AlphaFoldDB" id="L8GUQ8"/>
<dbReference type="SUPFAM" id="SSF90096">
    <property type="entry name" value="Subunits of heterodimeric actin filament capping protein Capz"/>
    <property type="match status" value="1"/>
</dbReference>
<dbReference type="GO" id="GO:0051016">
    <property type="term" value="P:barbed-end actin filament capping"/>
    <property type="evidence" value="ECO:0007669"/>
    <property type="project" value="UniProtKB-UniRule"/>
</dbReference>
<dbReference type="KEGG" id="acan:ACA1_043350"/>
<organism evidence="6 7">
    <name type="scientific">Acanthamoeba castellanii (strain ATCC 30010 / Neff)</name>
    <dbReference type="NCBI Taxonomy" id="1257118"/>
    <lineage>
        <taxon>Eukaryota</taxon>
        <taxon>Amoebozoa</taxon>
        <taxon>Discosea</taxon>
        <taxon>Longamoebia</taxon>
        <taxon>Centramoebida</taxon>
        <taxon>Acanthamoebidae</taxon>
        <taxon>Acanthamoeba</taxon>
    </lineage>
</organism>
<dbReference type="SMR" id="L8GUQ8"/>
<comment type="similarity">
    <text evidence="1 5">Belongs to the F-actin-capping protein alpha subunit family.</text>
</comment>
<dbReference type="GeneID" id="14917571"/>
<comment type="function">
    <text evidence="5">F-actin-capping proteins bind in a Ca(2+)-independent manner to the fast growing ends of actin filaments (barbed end) thereby blocking the exchange of subunits at these ends. Unlike other capping proteins (such as gelsolin and severin), these proteins do not sever actin filaments.</text>
</comment>
<dbReference type="STRING" id="1257118.L8GUQ8"/>
<dbReference type="InterPro" id="IPR017865">
    <property type="entry name" value="F-actin_cap_asu_CS"/>
</dbReference>
<dbReference type="FunFam" id="3.90.1150.210:FF:000003">
    <property type="entry name" value="F-actin-capping protein subunit alpha"/>
    <property type="match status" value="1"/>
</dbReference>
<evidence type="ECO:0000256" key="4">
    <source>
        <dbReference type="ARBA" id="ARBA00023203"/>
    </source>
</evidence>
<dbReference type="OMA" id="VACIEDH"/>
<sequence length="301" mass="34062">MATQQDVLEIVTDFMLNAPPGEFLDVVHDIRGLLADETILNSTALPTFREYNTDQMIQVALPVPDGAEGEQYQVLIAKEGELAENEYVDHRGNQVLIFDHFRQQVVGQRPIRPEEINQNAEPMRAALEYSLEEYVAQHYPTGTGAVYCPPKAGSGDQATYVLCISSGAFQPHNYWNGRWRSRWELVYPTADGTLQLTGSVRLHVHYYEGGNVQMRGECPLQATVAVPTEPQTWEEVTAPIVKAIEKAEADFQKNLNESYETMGDTTFKALRRILPITRSKIDWTKLQNYKMGNDITEYTMD</sequence>
<dbReference type="Gene3D" id="3.30.1140.60">
    <property type="entry name" value="F-actin capping protein, alpha subunit"/>
    <property type="match status" value="1"/>
</dbReference>
<dbReference type="PANTHER" id="PTHR10653">
    <property type="entry name" value="F-ACTIN-CAPPING PROTEIN SUBUNIT ALPHA"/>
    <property type="match status" value="1"/>
</dbReference>
<dbReference type="GO" id="GO:0008290">
    <property type="term" value="C:F-actin capping protein complex"/>
    <property type="evidence" value="ECO:0007669"/>
    <property type="project" value="UniProtKB-UniRule"/>
</dbReference>
<evidence type="ECO:0000256" key="3">
    <source>
        <dbReference type="ARBA" id="ARBA00022467"/>
    </source>
</evidence>
<name>L8GUQ8_ACACF</name>
<evidence type="ECO:0000256" key="5">
    <source>
        <dbReference type="RuleBase" id="RU365077"/>
    </source>
</evidence>
<evidence type="ECO:0000313" key="6">
    <source>
        <dbReference type="EMBL" id="ELR16924.1"/>
    </source>
</evidence>
<dbReference type="PROSITE" id="PS00749">
    <property type="entry name" value="F_ACTIN_CAPPING_A_2"/>
    <property type="match status" value="1"/>
</dbReference>
<dbReference type="InterPro" id="IPR042276">
    <property type="entry name" value="CapZ_alpha/beta_2"/>
</dbReference>
<protein>
    <recommendedName>
        <fullName evidence="2 5">F-actin-capping protein subunit alpha</fullName>
    </recommendedName>
</protein>
<evidence type="ECO:0000256" key="1">
    <source>
        <dbReference type="ARBA" id="ARBA00010479"/>
    </source>
</evidence>
<dbReference type="InterPro" id="IPR002189">
    <property type="entry name" value="CapZ_alpha"/>
</dbReference>
<keyword evidence="7" id="KW-1185">Reference proteome</keyword>
<dbReference type="InterPro" id="IPR037282">
    <property type="entry name" value="CapZ_alpha/beta"/>
</dbReference>
<keyword evidence="4 5" id="KW-0009">Actin-binding</keyword>
<dbReference type="GO" id="GO:0051015">
    <property type="term" value="F:actin filament binding"/>
    <property type="evidence" value="ECO:0007669"/>
    <property type="project" value="TreeGrafter"/>
</dbReference>
<dbReference type="RefSeq" id="XP_004338937.1">
    <property type="nucleotide sequence ID" value="XM_004338889.1"/>
</dbReference>
<evidence type="ECO:0000313" key="7">
    <source>
        <dbReference type="Proteomes" id="UP000011083"/>
    </source>
</evidence>
<evidence type="ECO:0000256" key="2">
    <source>
        <dbReference type="ARBA" id="ARBA00014038"/>
    </source>
</evidence>
<keyword evidence="3 5" id="KW-0117">Actin capping</keyword>
<proteinExistence type="inferred from homology"/>
<dbReference type="Gene3D" id="3.90.1150.210">
    <property type="entry name" value="F-actin capping protein, beta subunit"/>
    <property type="match status" value="1"/>
</dbReference>
<dbReference type="PANTHER" id="PTHR10653:SF0">
    <property type="entry name" value="F-ACTIN-CAPPING PROTEIN SUBUNIT ALPHA"/>
    <property type="match status" value="1"/>
</dbReference>
<dbReference type="VEuPathDB" id="AmoebaDB:ACA1_043350"/>
<dbReference type="GO" id="GO:0030036">
    <property type="term" value="P:actin cytoskeleton organization"/>
    <property type="evidence" value="ECO:0007669"/>
    <property type="project" value="TreeGrafter"/>
</dbReference>
<comment type="subunit">
    <text evidence="5">Heterodimer of an alpha and a beta subunit.</text>
</comment>
<gene>
    <name evidence="6" type="ORF">ACA1_043350</name>
</gene>
<dbReference type="Pfam" id="PF01267">
    <property type="entry name" value="F-actin_cap_A"/>
    <property type="match status" value="1"/>
</dbReference>
<dbReference type="EMBL" id="KB007981">
    <property type="protein sequence ID" value="ELR16924.1"/>
    <property type="molecule type" value="Genomic_DNA"/>
</dbReference>
<dbReference type="PRINTS" id="PR00191">
    <property type="entry name" value="FACTINCAPA"/>
</dbReference>
<accession>L8GUQ8</accession>